<dbReference type="Proteomes" id="UP000285517">
    <property type="component" value="Chromosome"/>
</dbReference>
<dbReference type="GO" id="GO:0003677">
    <property type="term" value="F:DNA binding"/>
    <property type="evidence" value="ECO:0007669"/>
    <property type="project" value="InterPro"/>
</dbReference>
<dbReference type="OrthoDB" id="770730at2"/>
<gene>
    <name evidence="2" type="ORF">EI546_03360</name>
</gene>
<evidence type="ECO:0000259" key="1">
    <source>
        <dbReference type="PROSITE" id="PS50943"/>
    </source>
</evidence>
<keyword evidence="3" id="KW-1185">Reference proteome</keyword>
<dbReference type="InterPro" id="IPR001387">
    <property type="entry name" value="Cro/C1-type_HTH"/>
</dbReference>
<dbReference type="CDD" id="cd00093">
    <property type="entry name" value="HTH_XRE"/>
    <property type="match status" value="1"/>
</dbReference>
<sequence>MSNNFNKEKFEEVVGKTASSWGVNHQKRRAEQSWKQKSAIIALNVLTLLEEKNWSQARLATELKVSAQHISNIVKGRVNFTLESIAKLEAALGNKLFEINLIDRDREARTFEFVKQWIDKELKHKAVKTKTPVTSISLNSLQQVYSTDKRQVPLKQFNSSEVADYNLRPTG</sequence>
<accession>A0A410G0M6</accession>
<dbReference type="AlphaFoldDB" id="A0A410G0M6"/>
<dbReference type="SUPFAM" id="SSF47413">
    <property type="entry name" value="lambda repressor-like DNA-binding domains"/>
    <property type="match status" value="1"/>
</dbReference>
<reference evidence="2 3" key="1">
    <citation type="submission" date="2019-01" db="EMBL/GenBank/DDBJ databases">
        <title>Complete genome sequencing of Aequorivita sp. H23M31.</title>
        <authorList>
            <person name="Bae J.-W."/>
        </authorList>
    </citation>
    <scope>NUCLEOTIDE SEQUENCE [LARGE SCALE GENOMIC DNA]</scope>
    <source>
        <strain evidence="2 3">H23M31</strain>
    </source>
</reference>
<proteinExistence type="predicted"/>
<dbReference type="PROSITE" id="PS50943">
    <property type="entry name" value="HTH_CROC1"/>
    <property type="match status" value="1"/>
</dbReference>
<protein>
    <submittedName>
        <fullName evidence="2">XRE family transcriptional regulator</fullName>
    </submittedName>
</protein>
<dbReference type="SMART" id="SM00530">
    <property type="entry name" value="HTH_XRE"/>
    <property type="match status" value="1"/>
</dbReference>
<dbReference type="Pfam" id="PF01381">
    <property type="entry name" value="HTH_3"/>
    <property type="match status" value="1"/>
</dbReference>
<evidence type="ECO:0000313" key="3">
    <source>
        <dbReference type="Proteomes" id="UP000285517"/>
    </source>
</evidence>
<feature type="domain" description="HTH cro/C1-type" evidence="1">
    <location>
        <begin position="45"/>
        <end position="99"/>
    </location>
</feature>
<name>A0A410G0M6_9FLAO</name>
<dbReference type="Gene3D" id="1.10.260.40">
    <property type="entry name" value="lambda repressor-like DNA-binding domains"/>
    <property type="match status" value="1"/>
</dbReference>
<dbReference type="InterPro" id="IPR010982">
    <property type="entry name" value="Lambda_DNA-bd_dom_sf"/>
</dbReference>
<dbReference type="RefSeq" id="WP_128249219.1">
    <property type="nucleotide sequence ID" value="NZ_CP034951.1"/>
</dbReference>
<dbReference type="KEGG" id="aev:EI546_03360"/>
<dbReference type="EMBL" id="CP034951">
    <property type="protein sequence ID" value="QAA80824.1"/>
    <property type="molecule type" value="Genomic_DNA"/>
</dbReference>
<organism evidence="2 3">
    <name type="scientific">Aequorivita ciconiae</name>
    <dbReference type="NCBI Taxonomy" id="2494375"/>
    <lineage>
        <taxon>Bacteria</taxon>
        <taxon>Pseudomonadati</taxon>
        <taxon>Bacteroidota</taxon>
        <taxon>Flavobacteriia</taxon>
        <taxon>Flavobacteriales</taxon>
        <taxon>Flavobacteriaceae</taxon>
        <taxon>Aequorivita</taxon>
    </lineage>
</organism>
<evidence type="ECO:0000313" key="2">
    <source>
        <dbReference type="EMBL" id="QAA80824.1"/>
    </source>
</evidence>